<dbReference type="Proteomes" id="UP000308549">
    <property type="component" value="Unassembled WGS sequence"/>
</dbReference>
<organism evidence="2 3">
    <name type="scientific">Salinomyces thailandicus</name>
    <dbReference type="NCBI Taxonomy" id="706561"/>
    <lineage>
        <taxon>Eukaryota</taxon>
        <taxon>Fungi</taxon>
        <taxon>Dikarya</taxon>
        <taxon>Ascomycota</taxon>
        <taxon>Pezizomycotina</taxon>
        <taxon>Dothideomycetes</taxon>
        <taxon>Dothideomycetidae</taxon>
        <taxon>Mycosphaerellales</taxon>
        <taxon>Teratosphaeriaceae</taxon>
        <taxon>Salinomyces</taxon>
    </lineage>
</organism>
<sequence>MRKSVSGDLSHDSFDVNNPTPTVQQTRLSKSPLEKRRDALFARHGCPPPGAAAQLAARIRQIQTVKRFPELLTATDMAIPGKRQLTDTLRSAVWDSMDRGYSKWGLSQEEALTLRLKKEATVEVPKDMHAADVEFSWYSFFPFPLGIRDGASIWGC</sequence>
<comment type="caution">
    <text evidence="2">The sequence shown here is derived from an EMBL/GenBank/DDBJ whole genome shotgun (WGS) entry which is preliminary data.</text>
</comment>
<keyword evidence="3" id="KW-1185">Reference proteome</keyword>
<proteinExistence type="predicted"/>
<evidence type="ECO:0000313" key="2">
    <source>
        <dbReference type="EMBL" id="TKA34061.1"/>
    </source>
</evidence>
<dbReference type="AlphaFoldDB" id="A0A4U0UEV6"/>
<evidence type="ECO:0000256" key="1">
    <source>
        <dbReference type="SAM" id="MobiDB-lite"/>
    </source>
</evidence>
<protein>
    <submittedName>
        <fullName evidence="2">Uncharacterized protein</fullName>
    </submittedName>
</protein>
<feature type="compositionally biased region" description="Polar residues" evidence="1">
    <location>
        <begin position="15"/>
        <end position="29"/>
    </location>
</feature>
<dbReference type="EMBL" id="NAJL01000001">
    <property type="protein sequence ID" value="TKA34061.1"/>
    <property type="molecule type" value="Genomic_DNA"/>
</dbReference>
<feature type="region of interest" description="Disordered" evidence="1">
    <location>
        <begin position="1"/>
        <end position="32"/>
    </location>
</feature>
<evidence type="ECO:0000313" key="3">
    <source>
        <dbReference type="Proteomes" id="UP000308549"/>
    </source>
</evidence>
<gene>
    <name evidence="2" type="ORF">B0A50_00041</name>
</gene>
<accession>A0A4U0UEV6</accession>
<reference evidence="2 3" key="1">
    <citation type="submission" date="2017-03" db="EMBL/GenBank/DDBJ databases">
        <title>Genomes of endolithic fungi from Antarctica.</title>
        <authorList>
            <person name="Coleine C."/>
            <person name="Masonjones S."/>
            <person name="Stajich J.E."/>
        </authorList>
    </citation>
    <scope>NUCLEOTIDE SEQUENCE [LARGE SCALE GENOMIC DNA]</scope>
    <source>
        <strain evidence="2 3">CCFEE 6315</strain>
    </source>
</reference>
<name>A0A4U0UEV6_9PEZI</name>